<accession>A0ACC3D4H7</accession>
<evidence type="ECO:0000313" key="2">
    <source>
        <dbReference type="Proteomes" id="UP001186974"/>
    </source>
</evidence>
<sequence>MSARRTGRQPGPSTEFDDSEQQDPSVPQHDMTGSRSTTPDTDHSESVHEMTAYEKHSYIMNVTKAYLDALDIKGSTMHLLGRPVRSASAPPQLSFNETILPALSKRSEEAITYALATTPFEIAPDSPAETSITKPSTSSHGKLRSADASHFSPLRRGDVSTGMSIETEPTCMLLEPWTNCQEPFAEPGQGMVSVSPNQRPEEDEPAFSPEDFPDLGCAQRHDSVIARDTDADTTMVAKTAIIPSIRLDSADAPGDGGAGRRFARTAPSKDMARHARTGLTVPSNTWAKVAQEGKGTAVWEEGIRKAYPK</sequence>
<protein>
    <submittedName>
        <fullName evidence="1">Uncharacterized protein</fullName>
    </submittedName>
</protein>
<organism evidence="1 2">
    <name type="scientific">Coniosporium uncinatum</name>
    <dbReference type="NCBI Taxonomy" id="93489"/>
    <lineage>
        <taxon>Eukaryota</taxon>
        <taxon>Fungi</taxon>
        <taxon>Dikarya</taxon>
        <taxon>Ascomycota</taxon>
        <taxon>Pezizomycotina</taxon>
        <taxon>Dothideomycetes</taxon>
        <taxon>Dothideomycetes incertae sedis</taxon>
        <taxon>Coniosporium</taxon>
    </lineage>
</organism>
<reference evidence="1" key="1">
    <citation type="submission" date="2024-09" db="EMBL/GenBank/DDBJ databases">
        <title>Black Yeasts Isolated from many extreme environments.</title>
        <authorList>
            <person name="Coleine C."/>
            <person name="Stajich J.E."/>
            <person name="Selbmann L."/>
        </authorList>
    </citation>
    <scope>NUCLEOTIDE SEQUENCE</scope>
    <source>
        <strain evidence="1">CCFEE 5737</strain>
    </source>
</reference>
<evidence type="ECO:0000313" key="1">
    <source>
        <dbReference type="EMBL" id="KAK3061735.1"/>
    </source>
</evidence>
<comment type="caution">
    <text evidence="1">The sequence shown here is derived from an EMBL/GenBank/DDBJ whole genome shotgun (WGS) entry which is preliminary data.</text>
</comment>
<proteinExistence type="predicted"/>
<gene>
    <name evidence="1" type="ORF">LTS18_005548</name>
</gene>
<keyword evidence="2" id="KW-1185">Reference proteome</keyword>
<dbReference type="Proteomes" id="UP001186974">
    <property type="component" value="Unassembled WGS sequence"/>
</dbReference>
<name>A0ACC3D4H7_9PEZI</name>
<dbReference type="EMBL" id="JAWDJW010007654">
    <property type="protein sequence ID" value="KAK3061735.1"/>
    <property type="molecule type" value="Genomic_DNA"/>
</dbReference>